<dbReference type="Gene3D" id="3.40.50.300">
    <property type="entry name" value="P-loop containing nucleotide triphosphate hydrolases"/>
    <property type="match status" value="1"/>
</dbReference>
<dbReference type="SUPFAM" id="SSF52540">
    <property type="entry name" value="P-loop containing nucleoside triphosphate hydrolases"/>
    <property type="match status" value="1"/>
</dbReference>
<keyword evidence="3" id="KW-1185">Reference proteome</keyword>
<dbReference type="PANTHER" id="PTHR32204">
    <property type="entry name" value="ATPASE RAVA"/>
    <property type="match status" value="1"/>
</dbReference>
<protein>
    <recommendedName>
        <fullName evidence="1">AAA+ ATPase domain-containing protein</fullName>
    </recommendedName>
</protein>
<dbReference type="SMART" id="SM00382">
    <property type="entry name" value="AAA"/>
    <property type="match status" value="1"/>
</dbReference>
<dbReference type="OrthoDB" id="1814213at2"/>
<dbReference type="EMBL" id="NQWI01000041">
    <property type="protein sequence ID" value="PDW03085.1"/>
    <property type="molecule type" value="Genomic_DNA"/>
</dbReference>
<name>A0A2A6RJM0_9CHLR</name>
<evidence type="ECO:0000313" key="2">
    <source>
        <dbReference type="EMBL" id="PDW03085.1"/>
    </source>
</evidence>
<dbReference type="RefSeq" id="WP_124681900.1">
    <property type="nucleotide sequence ID" value="NZ_NQWI01000041.1"/>
</dbReference>
<sequence length="404" mass="45183">MGSTTIALADLIALLRDNVSNQLKKDFVGKGQIIDLMLITALAREHLLLVGPPGTAKSELIKRFVVLLGARKDAGELFEYLLTRFTEPNEIFGPVNIKEFQAGTFTRNIDRALPQARIAFLDEVFKANSAILNALLTILNERFYFNGLEQINVPLISVYGATNEVPEGDDLAALYDRFLLRVRTDNVDERQFRDLLAAGWKMERERIKLGRNETLVPILDSLDQLQIAYDALEQIDLVPIFDDYRELVRQIRAEGISLSDRRAVKLLKLVAAAALLRGEQQASAADLWVLLHIWNHPEQIAALQAIVGPVVEQAGGQAISAERPLAELSHELAQLSARATAAAPNIAYTTTYYTALLHDLERTRQELLDHSAARRTDAPQHDWQALVMQTEQIIDLVLDQLELV</sequence>
<dbReference type="Pfam" id="PF17868">
    <property type="entry name" value="AAA_lid_8"/>
    <property type="match status" value="1"/>
</dbReference>
<gene>
    <name evidence="2" type="ORF">CJ255_10575</name>
</gene>
<dbReference type="InterPro" id="IPR050513">
    <property type="entry name" value="RavA_ATPases"/>
</dbReference>
<feature type="domain" description="AAA+ ATPase" evidence="1">
    <location>
        <begin position="43"/>
        <end position="188"/>
    </location>
</feature>
<reference evidence="3" key="1">
    <citation type="submission" date="2017-08" db="EMBL/GenBank/DDBJ databases">
        <authorList>
            <person name="Grouzdev D.S."/>
            <person name="Gaisin V.A."/>
            <person name="Rysina M.S."/>
            <person name="Gorlenko V.M."/>
        </authorList>
    </citation>
    <scope>NUCLEOTIDE SEQUENCE [LARGE SCALE GENOMIC DNA]</scope>
    <source>
        <strain evidence="3">Kir15-3F</strain>
    </source>
</reference>
<evidence type="ECO:0000313" key="3">
    <source>
        <dbReference type="Proteomes" id="UP000220527"/>
    </source>
</evidence>
<accession>A0A2A6RJM0</accession>
<dbReference type="Proteomes" id="UP000220527">
    <property type="component" value="Unassembled WGS sequence"/>
</dbReference>
<dbReference type="Pfam" id="PF20030">
    <property type="entry name" value="bpMoxR"/>
    <property type="match status" value="1"/>
</dbReference>
<dbReference type="InterPro" id="IPR003593">
    <property type="entry name" value="AAA+_ATPase"/>
</dbReference>
<dbReference type="AlphaFoldDB" id="A0A2A6RJM0"/>
<dbReference type="InterPro" id="IPR045427">
    <property type="entry name" value="MoxR"/>
</dbReference>
<dbReference type="InterPro" id="IPR041538">
    <property type="entry name" value="RavA-like_AAA_lid"/>
</dbReference>
<organism evidence="2 3">
    <name type="scientific">Candidatus Viridilinea mediisalina</name>
    <dbReference type="NCBI Taxonomy" id="2024553"/>
    <lineage>
        <taxon>Bacteria</taxon>
        <taxon>Bacillati</taxon>
        <taxon>Chloroflexota</taxon>
        <taxon>Chloroflexia</taxon>
        <taxon>Chloroflexales</taxon>
        <taxon>Chloroflexineae</taxon>
        <taxon>Oscillochloridaceae</taxon>
        <taxon>Candidatus Viridilinea</taxon>
    </lineage>
</organism>
<evidence type="ECO:0000259" key="1">
    <source>
        <dbReference type="SMART" id="SM00382"/>
    </source>
</evidence>
<proteinExistence type="predicted"/>
<comment type="caution">
    <text evidence="2">The sequence shown here is derived from an EMBL/GenBank/DDBJ whole genome shotgun (WGS) entry which is preliminary data.</text>
</comment>
<dbReference type="PANTHER" id="PTHR32204:SF0">
    <property type="entry name" value="ATPASE RAVA"/>
    <property type="match status" value="1"/>
</dbReference>
<dbReference type="InterPro" id="IPR027417">
    <property type="entry name" value="P-loop_NTPase"/>
</dbReference>
<dbReference type="CDD" id="cd00009">
    <property type="entry name" value="AAA"/>
    <property type="match status" value="1"/>
</dbReference>